<feature type="domain" description="Secretion system C-terminal sorting" evidence="1">
    <location>
        <begin position="513"/>
        <end position="598"/>
    </location>
</feature>
<dbReference type="SUPFAM" id="SSF69318">
    <property type="entry name" value="Integrin alpha N-terminal domain"/>
    <property type="match status" value="1"/>
</dbReference>
<proteinExistence type="predicted"/>
<dbReference type="Pfam" id="PF18962">
    <property type="entry name" value="Por_Secre_tail"/>
    <property type="match status" value="1"/>
</dbReference>
<sequence>MRVGEEQDCFSPTLKGGQVEVFLLINILSTNSVQKWYCEKGTGGPVGRILVADTDRDSRIELIFGYAESLHIKSVIYELYPDNYFHLEAIIDTMTSMTWATGDFDLDGFYDVVLSGSFGIPFMGPQIYESPDSFSYPIREVWRDTVGQTAVVPTQAYDVDKDGIPEIFDKNGSGQPHWIWVYESYGNNQYDTVCTFNPITNGSPQSSISTNAFGDFDGDGKIEFVMGDLDEVPYGADFWVFECPANNTYEQIYTGYLPTVNIKDCFSVPDADRDGKWEFVVKGFRILSGLIDVFILESTGDNTYEVIKSFTLPGGDYNGGYSDAGDIDGDSVPEIVLEARQNVFVIKASGNNNFYILDTLPGNGSGSNVLVTNDFDHNGFNEIIISGNIYTRIYEKTPFVTWFCPVPNDTFYANDTVYPKWKLDETIGIDTLKLYWAHYFGYGQLIYQGLPTDTICQWIVPDLPSNFFYRLWLVVKGISRYDSTPSPVFYIKRRTGIEERIPHSAFQIPHLKVYPNPFSEKIEIRYTIQDTGYTIPDINLKIYDVTGRMVRDLSRLTVNGQRSTILWFGEDDSGHKLPSGVYIIRLEKGEEHILKKVVKLR</sequence>
<reference evidence="2" key="1">
    <citation type="journal article" date="2020" name="mSystems">
        <title>Genome- and Community-Level Interaction Insights into Carbon Utilization and Element Cycling Functions of Hydrothermarchaeota in Hydrothermal Sediment.</title>
        <authorList>
            <person name="Zhou Z."/>
            <person name="Liu Y."/>
            <person name="Xu W."/>
            <person name="Pan J."/>
            <person name="Luo Z.H."/>
            <person name="Li M."/>
        </authorList>
    </citation>
    <scope>NUCLEOTIDE SEQUENCE [LARGE SCALE GENOMIC DNA]</scope>
    <source>
        <strain evidence="2">SpSt-258</strain>
    </source>
</reference>
<dbReference type="PANTHER" id="PTHR46580:SF4">
    <property type="entry name" value="ATP_GTP-BINDING PROTEIN"/>
    <property type="match status" value="1"/>
</dbReference>
<organism evidence="2">
    <name type="scientific">candidate division WOR-3 bacterium</name>
    <dbReference type="NCBI Taxonomy" id="2052148"/>
    <lineage>
        <taxon>Bacteria</taxon>
        <taxon>Bacteria division WOR-3</taxon>
    </lineage>
</organism>
<evidence type="ECO:0000313" key="2">
    <source>
        <dbReference type="EMBL" id="HDY57932.1"/>
    </source>
</evidence>
<evidence type="ECO:0000259" key="1">
    <source>
        <dbReference type="Pfam" id="PF18962"/>
    </source>
</evidence>
<dbReference type="InterPro" id="IPR028994">
    <property type="entry name" value="Integrin_alpha_N"/>
</dbReference>
<dbReference type="NCBIfam" id="TIGR04183">
    <property type="entry name" value="Por_Secre_tail"/>
    <property type="match status" value="1"/>
</dbReference>
<gene>
    <name evidence="2" type="ORF">ENP86_00015</name>
</gene>
<accession>A0A7V1EGZ4</accession>
<dbReference type="EMBL" id="DSKY01000001">
    <property type="protein sequence ID" value="HDY57932.1"/>
    <property type="molecule type" value="Genomic_DNA"/>
</dbReference>
<name>A0A7V1EGZ4_UNCW3</name>
<dbReference type="AlphaFoldDB" id="A0A7V1EGZ4"/>
<dbReference type="InterPro" id="IPR026444">
    <property type="entry name" value="Secre_tail"/>
</dbReference>
<protein>
    <submittedName>
        <fullName evidence="2">T9SS type A sorting domain-containing protein</fullName>
    </submittedName>
</protein>
<dbReference type="PANTHER" id="PTHR46580">
    <property type="entry name" value="SENSOR KINASE-RELATED"/>
    <property type="match status" value="1"/>
</dbReference>
<comment type="caution">
    <text evidence="2">The sequence shown here is derived from an EMBL/GenBank/DDBJ whole genome shotgun (WGS) entry which is preliminary data.</text>
</comment>
<dbReference type="Gene3D" id="2.60.40.4070">
    <property type="match status" value="1"/>
</dbReference>